<keyword evidence="2" id="KW-1185">Reference proteome</keyword>
<proteinExistence type="predicted"/>
<protein>
    <submittedName>
        <fullName evidence="1">Uncharacterized protein</fullName>
    </submittedName>
</protein>
<dbReference type="RefSeq" id="WP_351979412.1">
    <property type="nucleotide sequence ID" value="NZ_JBEPBX010000072.1"/>
</dbReference>
<evidence type="ECO:0000313" key="2">
    <source>
        <dbReference type="Proteomes" id="UP001445472"/>
    </source>
</evidence>
<organism evidence="1 2">
    <name type="scientific">Streptomyces xantholiticus</name>
    <dbReference type="NCBI Taxonomy" id="68285"/>
    <lineage>
        <taxon>Bacteria</taxon>
        <taxon>Bacillati</taxon>
        <taxon>Actinomycetota</taxon>
        <taxon>Actinomycetes</taxon>
        <taxon>Kitasatosporales</taxon>
        <taxon>Streptomycetaceae</taxon>
        <taxon>Streptomyces</taxon>
    </lineage>
</organism>
<accession>A0ABV1V7T8</accession>
<evidence type="ECO:0000313" key="1">
    <source>
        <dbReference type="EMBL" id="MER6618607.1"/>
    </source>
</evidence>
<reference evidence="1 2" key="1">
    <citation type="submission" date="2024-06" db="EMBL/GenBank/DDBJ databases">
        <title>The Natural Products Discovery Center: Release of the First 8490 Sequenced Strains for Exploring Actinobacteria Biosynthetic Diversity.</title>
        <authorList>
            <person name="Kalkreuter E."/>
            <person name="Kautsar S.A."/>
            <person name="Yang D."/>
            <person name="Bader C.D."/>
            <person name="Teijaro C.N."/>
            <person name="Fluegel L."/>
            <person name="Davis C.M."/>
            <person name="Simpson J.R."/>
            <person name="Lauterbach L."/>
            <person name="Steele A.D."/>
            <person name="Gui C."/>
            <person name="Meng S."/>
            <person name="Li G."/>
            <person name="Viehrig K."/>
            <person name="Ye F."/>
            <person name="Su P."/>
            <person name="Kiefer A.F."/>
            <person name="Nichols A."/>
            <person name="Cepeda A.J."/>
            <person name="Yan W."/>
            <person name="Fan B."/>
            <person name="Jiang Y."/>
            <person name="Adhikari A."/>
            <person name="Zheng C.-J."/>
            <person name="Schuster L."/>
            <person name="Cowan T.M."/>
            <person name="Smanski M.J."/>
            <person name="Chevrette M.G."/>
            <person name="De Carvalho L.P.S."/>
            <person name="Shen B."/>
        </authorList>
    </citation>
    <scope>NUCLEOTIDE SEQUENCE [LARGE SCALE GENOMIC DNA]</scope>
    <source>
        <strain evidence="1 2">NPDC000837</strain>
    </source>
</reference>
<dbReference type="Proteomes" id="UP001445472">
    <property type="component" value="Unassembled WGS sequence"/>
</dbReference>
<sequence>MFGLAKQEQSVIVVRDADGIVAAVRAALDRAAPEERPGLERALEIVEDASATTYEDLQARWVRQRLDAAGVTGPADSVPAIKALREAAPGLSLKSAVDLAKTTRSAESLRRGA</sequence>
<gene>
    <name evidence="1" type="ORF">ABT276_36030</name>
</gene>
<comment type="caution">
    <text evidence="1">The sequence shown here is derived from an EMBL/GenBank/DDBJ whole genome shotgun (WGS) entry which is preliminary data.</text>
</comment>
<dbReference type="EMBL" id="JBEPBX010000072">
    <property type="protein sequence ID" value="MER6618607.1"/>
    <property type="molecule type" value="Genomic_DNA"/>
</dbReference>
<name>A0ABV1V7T8_9ACTN</name>